<dbReference type="PROSITE" id="PS51257">
    <property type="entry name" value="PROKAR_LIPOPROTEIN"/>
    <property type="match status" value="1"/>
</dbReference>
<organism evidence="7 8">
    <name type="scientific">Hylemonella gracilis ATCC 19624</name>
    <dbReference type="NCBI Taxonomy" id="887062"/>
    <lineage>
        <taxon>Bacteria</taxon>
        <taxon>Pseudomonadati</taxon>
        <taxon>Pseudomonadota</taxon>
        <taxon>Betaproteobacteria</taxon>
        <taxon>Burkholderiales</taxon>
        <taxon>Comamonadaceae</taxon>
        <taxon>Hylemonella</taxon>
    </lineage>
</organism>
<comment type="pathway">
    <text evidence="3 4">Cofactor biosynthesis; coenzyme A biosynthesis; CoA from (R)-pantothenate: step 3/5.</text>
</comment>
<keyword evidence="3 4" id="KW-0288">FMN</keyword>
<evidence type="ECO:0000256" key="1">
    <source>
        <dbReference type="ARBA" id="ARBA00022793"/>
    </source>
</evidence>
<dbReference type="HAMAP" id="MF_02225">
    <property type="entry name" value="CoaBC"/>
    <property type="match status" value="1"/>
</dbReference>
<dbReference type="PANTHER" id="PTHR14359">
    <property type="entry name" value="HOMO-OLIGOMERIC FLAVIN CONTAINING CYS DECARBOXYLASE FAMILY"/>
    <property type="match status" value="1"/>
</dbReference>
<comment type="caution">
    <text evidence="3">Lacks conserved residue(s) required for the propagation of feature annotation.</text>
</comment>
<name>F3KNR1_9BURK</name>
<evidence type="ECO:0000256" key="4">
    <source>
        <dbReference type="RuleBase" id="RU364078"/>
    </source>
</evidence>
<feature type="region of interest" description="Phosphopantothenate--cysteine ligase" evidence="3">
    <location>
        <begin position="198"/>
        <end position="408"/>
    </location>
</feature>
<comment type="caution">
    <text evidence="7">The sequence shown here is derived from an EMBL/GenBank/DDBJ whole genome shotgun (WGS) entry which is preliminary data.</text>
</comment>
<comment type="catalytic activity">
    <reaction evidence="3 4">
        <text>(R)-4'-phosphopantothenate + L-cysteine + CTP = N-[(R)-4-phosphopantothenoyl]-L-cysteine + CMP + diphosphate + H(+)</text>
        <dbReference type="Rhea" id="RHEA:19397"/>
        <dbReference type="ChEBI" id="CHEBI:10986"/>
        <dbReference type="ChEBI" id="CHEBI:15378"/>
        <dbReference type="ChEBI" id="CHEBI:33019"/>
        <dbReference type="ChEBI" id="CHEBI:35235"/>
        <dbReference type="ChEBI" id="CHEBI:37563"/>
        <dbReference type="ChEBI" id="CHEBI:59458"/>
        <dbReference type="ChEBI" id="CHEBI:60377"/>
        <dbReference type="EC" id="6.3.2.5"/>
    </reaction>
</comment>
<comment type="pathway">
    <text evidence="3 4">Cofactor biosynthesis; coenzyme A biosynthesis; CoA from (R)-pantothenate: step 2/5.</text>
</comment>
<comment type="cofactor">
    <cofactor evidence="3">
        <name>FMN</name>
        <dbReference type="ChEBI" id="CHEBI:58210"/>
    </cofactor>
    <text evidence="3">Binds 1 FMN per subunit.</text>
</comment>
<dbReference type="Pfam" id="PF02441">
    <property type="entry name" value="Flavoprotein"/>
    <property type="match status" value="1"/>
</dbReference>
<dbReference type="Pfam" id="PF04127">
    <property type="entry name" value="DFP"/>
    <property type="match status" value="1"/>
</dbReference>
<evidence type="ECO:0000256" key="2">
    <source>
        <dbReference type="ARBA" id="ARBA00023239"/>
    </source>
</evidence>
<dbReference type="InterPro" id="IPR003382">
    <property type="entry name" value="Flavoprotein"/>
</dbReference>
<comment type="function">
    <text evidence="4">Catalyzes two steps in the biosynthesis of coenzyme A. In the first step cysteine is conjugated to 4'-phosphopantothenate to form 4-phosphopantothenoylcysteine, in the latter compound is decarboxylated to form 4'-phosphopantotheine.</text>
</comment>
<dbReference type="InterPro" id="IPR005252">
    <property type="entry name" value="CoaBC"/>
</dbReference>
<comment type="function">
    <text evidence="3">Catalyzes two sequential steps in the biosynthesis of coenzyme A. In the first step cysteine is conjugated to 4'-phosphopantothenate to form 4-phosphopantothenoylcysteine. In the second step the latter compound is decarboxylated to form 4'-phosphopantotheine.</text>
</comment>
<keyword evidence="2 3" id="KW-0456">Lyase</keyword>
<evidence type="ECO:0000313" key="8">
    <source>
        <dbReference type="Proteomes" id="UP000016368"/>
    </source>
</evidence>
<dbReference type="AlphaFoldDB" id="F3KNR1"/>
<dbReference type="STRING" id="887062.HGR_00265"/>
<comment type="cofactor">
    <cofactor evidence="3">
        <name>Mg(2+)</name>
        <dbReference type="ChEBI" id="CHEBI:18420"/>
    </cofactor>
</comment>
<comment type="similarity">
    <text evidence="3 4">In the C-terminal section; belongs to the PPC synthetase family.</text>
</comment>
<feature type="domain" description="Flavoprotein" evidence="5">
    <location>
        <begin position="7"/>
        <end position="185"/>
    </location>
</feature>
<comment type="similarity">
    <text evidence="3 4">In the N-terminal section; belongs to the HFCD (homo-oligomeric flavin containing Cys decarboxylase) superfamily.</text>
</comment>
<dbReference type="UniPathway" id="UPA00241">
    <property type="reaction ID" value="UER00353"/>
</dbReference>
<dbReference type="GO" id="GO:0071513">
    <property type="term" value="C:phosphopantothenoylcysteine decarboxylase complex"/>
    <property type="evidence" value="ECO:0007669"/>
    <property type="project" value="TreeGrafter"/>
</dbReference>
<dbReference type="EC" id="4.1.1.36" evidence="3"/>
<dbReference type="InterPro" id="IPR036551">
    <property type="entry name" value="Flavin_trans-like"/>
</dbReference>
<keyword evidence="3" id="KW-0511">Multifunctional enzyme</keyword>
<dbReference type="InterPro" id="IPR007085">
    <property type="entry name" value="DNA/pantothenate-metab_flavo_C"/>
</dbReference>
<keyword evidence="8" id="KW-1185">Reference proteome</keyword>
<dbReference type="PANTHER" id="PTHR14359:SF6">
    <property type="entry name" value="PHOSPHOPANTOTHENOYLCYSTEINE DECARBOXYLASE"/>
    <property type="match status" value="1"/>
</dbReference>
<dbReference type="SUPFAM" id="SSF52507">
    <property type="entry name" value="Homo-oligomeric flavin-containing Cys decarboxylases, HFCD"/>
    <property type="match status" value="1"/>
</dbReference>
<dbReference type="EMBL" id="AEGR01000001">
    <property type="protein sequence ID" value="EGI78627.1"/>
    <property type="molecule type" value="Genomic_DNA"/>
</dbReference>
<sequence length="408" mass="43444">MNELAGKHIVLGLSGGVACYKSAELCRLLIKAGATVQVIMTEAAAQFITPVTMQALSNRTVYLSQWDAREPNNMPHINATRQGDRHADAILVAPASADFIAQLAQGRASELLGLMCLARPIDKVPLLLAPAMNREMWAHPATQRNLAQVADDGATLLGVGNGLQACGETGDGRMLEPADILEDLIAFFQPKLLRGQRVLVTAGPTYEAIDPVRGITNRSSGKMGFAIARAAREAGADVTLVAGPVHLPTPRGVRRMDVRSAQEMQRAVESEVLHASVFVATAAVADWRPASVAEQKIKKDGSGKPPALDFVENDDILAGVAQSSRAKSGALYCVGFAAESHELLAHAQAKRVRKGVPLLVGNIGPATFGQDDNALLLVDERGTKELSRADKLNLARQLVTEIALRLTK</sequence>
<comment type="catalytic activity">
    <reaction evidence="3 4">
        <text>N-[(R)-4-phosphopantothenoyl]-L-cysteine + H(+) = (R)-4'-phosphopantetheine + CO2</text>
        <dbReference type="Rhea" id="RHEA:16793"/>
        <dbReference type="ChEBI" id="CHEBI:15378"/>
        <dbReference type="ChEBI" id="CHEBI:16526"/>
        <dbReference type="ChEBI" id="CHEBI:59458"/>
        <dbReference type="ChEBI" id="CHEBI:61723"/>
        <dbReference type="EC" id="4.1.1.36"/>
    </reaction>
</comment>
<protein>
    <recommendedName>
        <fullName evidence="3">Coenzyme A biosynthesis bifunctional protein CoaBC</fullName>
    </recommendedName>
    <alternativeName>
        <fullName evidence="3">DNA/pantothenate metabolism flavoprotein</fullName>
    </alternativeName>
    <alternativeName>
        <fullName evidence="3">Phosphopantothenoylcysteine synthetase/decarboxylase</fullName>
        <shortName evidence="3">PPCS-PPCDC</shortName>
    </alternativeName>
    <domain>
        <recommendedName>
            <fullName evidence="3">Phosphopantothenoylcysteine decarboxylase</fullName>
            <shortName evidence="3">PPC decarboxylase</shortName>
            <shortName evidence="3">PPC-DC</shortName>
            <ecNumber evidence="3">4.1.1.36</ecNumber>
        </recommendedName>
        <alternativeName>
            <fullName evidence="3">CoaC</fullName>
        </alternativeName>
    </domain>
    <domain>
        <recommendedName>
            <fullName evidence="3">Phosphopantothenate--cysteine ligase</fullName>
            <ecNumber evidence="3">6.3.2.5</ecNumber>
        </recommendedName>
        <alternativeName>
            <fullName evidence="3">CoaB</fullName>
        </alternativeName>
        <alternativeName>
            <fullName evidence="3">Phosphopantothenoylcysteine synthetase</fullName>
            <shortName evidence="3">PPC synthetase</shortName>
            <shortName evidence="3">PPC-S</shortName>
        </alternativeName>
    </domain>
</protein>
<dbReference type="InterPro" id="IPR035929">
    <property type="entry name" value="CoaB-like_sf"/>
</dbReference>
<keyword evidence="3 4" id="KW-0436">Ligase</keyword>
<evidence type="ECO:0000259" key="5">
    <source>
        <dbReference type="Pfam" id="PF02441"/>
    </source>
</evidence>
<gene>
    <name evidence="3" type="primary">coaBC</name>
    <name evidence="7" type="ORF">HGR_00265</name>
</gene>
<proteinExistence type="inferred from homology"/>
<feature type="active site" description="Proton donor" evidence="3">
    <location>
        <position position="166"/>
    </location>
</feature>
<dbReference type="SUPFAM" id="SSF102645">
    <property type="entry name" value="CoaB-like"/>
    <property type="match status" value="1"/>
</dbReference>
<evidence type="ECO:0000313" key="7">
    <source>
        <dbReference type="EMBL" id="EGI78627.1"/>
    </source>
</evidence>
<evidence type="ECO:0000259" key="6">
    <source>
        <dbReference type="Pfam" id="PF04127"/>
    </source>
</evidence>
<keyword evidence="3" id="KW-0479">Metal-binding</keyword>
<dbReference type="GO" id="GO:0010181">
    <property type="term" value="F:FMN binding"/>
    <property type="evidence" value="ECO:0007669"/>
    <property type="project" value="UniProtKB-UniRule"/>
</dbReference>
<dbReference type="EC" id="6.3.2.5" evidence="3"/>
<reference evidence="7 8" key="1">
    <citation type="journal article" date="2011" name="EMBO J.">
        <title>Structural diversity of bacterial flagellar motors.</title>
        <authorList>
            <person name="Chen S."/>
            <person name="Beeby M."/>
            <person name="Murphy G.E."/>
            <person name="Leadbetter J.R."/>
            <person name="Hendrixson D.R."/>
            <person name="Briegel A."/>
            <person name="Li Z."/>
            <person name="Shi J."/>
            <person name="Tocheva E.I."/>
            <person name="Muller A."/>
            <person name="Dobro M.J."/>
            <person name="Jensen G.J."/>
        </authorList>
    </citation>
    <scope>NUCLEOTIDE SEQUENCE [LARGE SCALE GENOMIC DNA]</scope>
    <source>
        <strain evidence="7 8">ATCC 19624</strain>
    </source>
</reference>
<dbReference type="GO" id="GO:0046872">
    <property type="term" value="F:metal ion binding"/>
    <property type="evidence" value="ECO:0007669"/>
    <property type="project" value="UniProtKB-KW"/>
</dbReference>
<keyword evidence="3 4" id="KW-0285">Flavoprotein</keyword>
<feature type="binding site" evidence="3">
    <location>
        <position position="350"/>
    </location>
    <ligand>
        <name>CTP</name>
        <dbReference type="ChEBI" id="CHEBI:37563"/>
    </ligand>
</feature>
<dbReference type="GO" id="GO:0015941">
    <property type="term" value="P:pantothenate catabolic process"/>
    <property type="evidence" value="ECO:0007669"/>
    <property type="project" value="InterPro"/>
</dbReference>
<feature type="binding site" evidence="3">
    <location>
        <position position="286"/>
    </location>
    <ligand>
        <name>CTP</name>
        <dbReference type="ChEBI" id="CHEBI:37563"/>
    </ligand>
</feature>
<feature type="region of interest" description="Phosphopantothenoylcysteine decarboxylase" evidence="3">
    <location>
        <begin position="1"/>
        <end position="197"/>
    </location>
</feature>
<dbReference type="NCBIfam" id="TIGR00521">
    <property type="entry name" value="coaBC_dfp"/>
    <property type="match status" value="1"/>
</dbReference>
<feature type="binding site" evidence="3">
    <location>
        <position position="296"/>
    </location>
    <ligand>
        <name>CTP</name>
        <dbReference type="ChEBI" id="CHEBI:37563"/>
    </ligand>
</feature>
<dbReference type="GO" id="GO:0004633">
    <property type="term" value="F:phosphopantothenoylcysteine decarboxylase activity"/>
    <property type="evidence" value="ECO:0007669"/>
    <property type="project" value="UniProtKB-UniRule"/>
</dbReference>
<dbReference type="GO" id="GO:0015937">
    <property type="term" value="P:coenzyme A biosynthetic process"/>
    <property type="evidence" value="ECO:0007669"/>
    <property type="project" value="UniProtKB-UniRule"/>
</dbReference>
<dbReference type="Gene3D" id="3.40.50.1950">
    <property type="entry name" value="Flavin prenyltransferase-like"/>
    <property type="match status" value="1"/>
</dbReference>
<feature type="domain" description="DNA/pantothenate metabolism flavoprotein C-terminal" evidence="6">
    <location>
        <begin position="193"/>
        <end position="403"/>
    </location>
</feature>
<evidence type="ECO:0000256" key="3">
    <source>
        <dbReference type="HAMAP-Rule" id="MF_02225"/>
    </source>
</evidence>
<dbReference type="eggNOG" id="COG0452">
    <property type="taxonomic scope" value="Bacteria"/>
</dbReference>
<keyword evidence="1 3" id="KW-0210">Decarboxylase</keyword>
<dbReference type="OrthoDB" id="9802554at2"/>
<dbReference type="Proteomes" id="UP000016368">
    <property type="component" value="Unassembled WGS sequence"/>
</dbReference>
<feature type="binding site" evidence="3">
    <location>
        <position position="354"/>
    </location>
    <ligand>
        <name>CTP</name>
        <dbReference type="ChEBI" id="CHEBI:37563"/>
    </ligand>
</feature>
<accession>F3KNR1</accession>
<feature type="binding site" evidence="3">
    <location>
        <position position="336"/>
    </location>
    <ligand>
        <name>CTP</name>
        <dbReference type="ChEBI" id="CHEBI:37563"/>
    </ligand>
</feature>
<dbReference type="Gene3D" id="3.40.50.10300">
    <property type="entry name" value="CoaB-like"/>
    <property type="match status" value="1"/>
</dbReference>
<dbReference type="GO" id="GO:0004632">
    <property type="term" value="F:phosphopantothenate--cysteine ligase activity"/>
    <property type="evidence" value="ECO:0007669"/>
    <property type="project" value="UniProtKB-UniRule"/>
</dbReference>
<keyword evidence="3" id="KW-0460">Magnesium</keyword>
<dbReference type="RefSeq" id="WP_006296023.1">
    <property type="nucleotide sequence ID" value="NZ_AEGR01000001.1"/>
</dbReference>